<organism evidence="1 2">
    <name type="scientific">Acetobacter tropicalis</name>
    <dbReference type="NCBI Taxonomy" id="104102"/>
    <lineage>
        <taxon>Bacteria</taxon>
        <taxon>Pseudomonadati</taxon>
        <taxon>Pseudomonadota</taxon>
        <taxon>Alphaproteobacteria</taxon>
        <taxon>Acetobacterales</taxon>
        <taxon>Acetobacteraceae</taxon>
        <taxon>Acetobacter</taxon>
    </lineage>
</organism>
<sequence length="93" mass="10096">MESQLAWSVPGCWCVKVLCSRVDASTSGFPLVFQPQEKPPHTSYPAGVFSQSFTLSDTDASAASGVFHAVLETMAPIQLYLFLNYAGPCKKLH</sequence>
<evidence type="ECO:0000313" key="1">
    <source>
        <dbReference type="EMBL" id="ATJ90038.1"/>
    </source>
</evidence>
<name>A0A291PF72_9PROT</name>
<evidence type="ECO:0000313" key="2">
    <source>
        <dbReference type="Proteomes" id="UP000220394"/>
    </source>
</evidence>
<dbReference type="EMBL" id="CP022699">
    <property type="protein sequence ID" value="ATJ90038.1"/>
    <property type="molecule type" value="Genomic_DNA"/>
</dbReference>
<reference evidence="1 2" key="1">
    <citation type="submission" date="2017-08" db="EMBL/GenBank/DDBJ databases">
        <title>Complete Genome Sequence of Acetobacter tropicalis Oregon-R-modENCODE STRAIN BDGP1, an acetic acid bacterium isolated from Drosophila melanogaster gut.</title>
        <authorList>
            <person name="Wan K.H."/>
            <person name="Yu C."/>
            <person name="Park S."/>
            <person name="Hammonds A.S."/>
            <person name="Booth B.W."/>
            <person name="Celniker S.E."/>
        </authorList>
    </citation>
    <scope>NUCLEOTIDE SEQUENCE [LARGE SCALE GENOMIC DNA]</scope>
    <source>
        <strain evidence="1 2">BDGP1</strain>
    </source>
</reference>
<gene>
    <name evidence="1" type="ORF">CIW82_04360</name>
</gene>
<dbReference type="KEGG" id="ato:CIW82_04360"/>
<proteinExistence type="predicted"/>
<dbReference type="AlphaFoldDB" id="A0A291PF72"/>
<dbReference type="Proteomes" id="UP000220394">
    <property type="component" value="Chromosome"/>
</dbReference>
<accession>A0A291PF72</accession>
<protein>
    <submittedName>
        <fullName evidence="1">Uncharacterized protein</fullName>
    </submittedName>
</protein>